<dbReference type="InterPro" id="IPR014709">
    <property type="entry name" value="Glutathione_synthase_C_euk"/>
</dbReference>
<keyword evidence="10 12" id="KW-0460">Magnesium</keyword>
<gene>
    <name evidence="16" type="ORF">BV898_12292</name>
</gene>
<reference evidence="17" key="1">
    <citation type="submission" date="2017-01" db="EMBL/GenBank/DDBJ databases">
        <title>Comparative genomics of anhydrobiosis in the tardigrade Hypsibius dujardini.</title>
        <authorList>
            <person name="Yoshida Y."/>
            <person name="Koutsovoulos G."/>
            <person name="Laetsch D."/>
            <person name="Stevens L."/>
            <person name="Kumar S."/>
            <person name="Horikawa D."/>
            <person name="Ishino K."/>
            <person name="Komine S."/>
            <person name="Tomita M."/>
            <person name="Blaxter M."/>
            <person name="Arakawa K."/>
        </authorList>
    </citation>
    <scope>NUCLEOTIDE SEQUENCE [LARGE SCALE GENOMIC DNA]</scope>
    <source>
        <strain evidence="17">Z151</strain>
    </source>
</reference>
<dbReference type="GO" id="GO:0000287">
    <property type="term" value="F:magnesium ion binding"/>
    <property type="evidence" value="ECO:0007669"/>
    <property type="project" value="UniProtKB-UniRule"/>
</dbReference>
<dbReference type="NCBIfam" id="TIGR01986">
    <property type="entry name" value="glut_syn_euk"/>
    <property type="match status" value="1"/>
</dbReference>
<dbReference type="Gene3D" id="3.30.1490.80">
    <property type="match status" value="1"/>
</dbReference>
<proteinExistence type="inferred from homology"/>
<dbReference type="EMBL" id="MTYJ01000123">
    <property type="protein sequence ID" value="OQV13438.1"/>
    <property type="molecule type" value="Genomic_DNA"/>
</dbReference>
<dbReference type="InterPro" id="IPR004887">
    <property type="entry name" value="GSH_synth_subst-bd"/>
</dbReference>
<dbReference type="InterPro" id="IPR005615">
    <property type="entry name" value="Glutathione_synthase"/>
</dbReference>
<dbReference type="InterPro" id="IPR016185">
    <property type="entry name" value="PreATP-grasp_dom_sf"/>
</dbReference>
<keyword evidence="9 12" id="KW-0067">ATP-binding</keyword>
<evidence type="ECO:0000256" key="13">
    <source>
        <dbReference type="PIRSR" id="PIRSR001558-1"/>
    </source>
</evidence>
<keyword evidence="17" id="KW-1185">Reference proteome</keyword>
<keyword evidence="6 12" id="KW-0317">Glutathione biosynthesis</keyword>
<evidence type="ECO:0000256" key="12">
    <source>
        <dbReference type="PIRNR" id="PIRNR001558"/>
    </source>
</evidence>
<evidence type="ECO:0000256" key="6">
    <source>
        <dbReference type="ARBA" id="ARBA00022684"/>
    </source>
</evidence>
<dbReference type="UniPathway" id="UPA00142">
    <property type="reaction ID" value="UER00210"/>
</dbReference>
<feature type="binding site" evidence="14">
    <location>
        <position position="379"/>
    </location>
    <ligand>
        <name>Mg(2+)</name>
        <dbReference type="ChEBI" id="CHEBI:18420"/>
    </ligand>
</feature>
<dbReference type="Proteomes" id="UP000192578">
    <property type="component" value="Unassembled WGS sequence"/>
</dbReference>
<dbReference type="SUPFAM" id="SSF52440">
    <property type="entry name" value="PreATP-grasp domain"/>
    <property type="match status" value="1"/>
</dbReference>
<evidence type="ECO:0000256" key="9">
    <source>
        <dbReference type="ARBA" id="ARBA00022840"/>
    </source>
</evidence>
<feature type="binding site" evidence="13">
    <location>
        <position position="236"/>
    </location>
    <ligand>
        <name>substrate</name>
    </ligand>
</feature>
<feature type="binding site" evidence="13">
    <location>
        <position position="472"/>
    </location>
    <ligand>
        <name>ATP</name>
        <dbReference type="ChEBI" id="CHEBI:30616"/>
    </ligand>
</feature>
<keyword evidence="7 12" id="KW-0479">Metal-binding</keyword>
<evidence type="ECO:0000313" key="16">
    <source>
        <dbReference type="EMBL" id="OQV13438.1"/>
    </source>
</evidence>
<evidence type="ECO:0000256" key="4">
    <source>
        <dbReference type="ARBA" id="ARBA00020821"/>
    </source>
</evidence>
<keyword evidence="8 12" id="KW-0547">Nucleotide-binding</keyword>
<comment type="pathway">
    <text evidence="1 12">Sulfur metabolism; glutathione biosynthesis; glutathione from L-cysteine and L-glutamate: step 2/2.</text>
</comment>
<accession>A0A1W0WE22</accession>
<evidence type="ECO:0000256" key="5">
    <source>
        <dbReference type="ARBA" id="ARBA00022598"/>
    </source>
</evidence>
<comment type="similarity">
    <text evidence="2 12">Belongs to the eukaryotic GSH synthase family.</text>
</comment>
<name>A0A1W0WE22_HYPEX</name>
<evidence type="ECO:0000259" key="15">
    <source>
        <dbReference type="Pfam" id="PF03199"/>
    </source>
</evidence>
<dbReference type="SUPFAM" id="SSF56059">
    <property type="entry name" value="Glutathione synthetase ATP-binding domain-like"/>
    <property type="match status" value="1"/>
</dbReference>
<feature type="binding site" evidence="13">
    <location>
        <position position="436"/>
    </location>
    <ligand>
        <name>ATP</name>
        <dbReference type="ChEBI" id="CHEBI:30616"/>
    </ligand>
</feature>
<evidence type="ECO:0000256" key="11">
    <source>
        <dbReference type="ARBA" id="ARBA00048871"/>
    </source>
</evidence>
<dbReference type="Gene3D" id="3.30.1490.50">
    <property type="match status" value="1"/>
</dbReference>
<keyword evidence="5 12" id="KW-0436">Ligase</keyword>
<dbReference type="Gene3D" id="3.40.50.1760">
    <property type="entry name" value="Glutathione synthase, substrate-binding domain superfamily, eukaryotic"/>
    <property type="match status" value="1"/>
</dbReference>
<dbReference type="OrthoDB" id="2020073at2759"/>
<feature type="binding site" evidence="13">
    <location>
        <position position="464"/>
    </location>
    <ligand>
        <name>substrate</name>
    </ligand>
</feature>
<evidence type="ECO:0000256" key="1">
    <source>
        <dbReference type="ARBA" id="ARBA00004965"/>
    </source>
</evidence>
<dbReference type="InterPro" id="IPR037013">
    <property type="entry name" value="GSH-S_sub-bd_sf"/>
</dbReference>
<feature type="binding site" evidence="13">
    <location>
        <begin position="375"/>
        <end position="384"/>
    </location>
    <ligand>
        <name>ATP</name>
        <dbReference type="ChEBI" id="CHEBI:30616"/>
    </ligand>
</feature>
<evidence type="ECO:0000256" key="3">
    <source>
        <dbReference type="ARBA" id="ARBA00012214"/>
    </source>
</evidence>
<feature type="binding site" evidence="13">
    <location>
        <position position="386"/>
    </location>
    <ligand>
        <name>ATP</name>
        <dbReference type="ChEBI" id="CHEBI:30616"/>
    </ligand>
</feature>
<feature type="binding site" evidence="13">
    <location>
        <position position="466"/>
    </location>
    <ligand>
        <name>ATP</name>
        <dbReference type="ChEBI" id="CHEBI:30616"/>
    </ligand>
</feature>
<organism evidence="16 17">
    <name type="scientific">Hypsibius exemplaris</name>
    <name type="common">Freshwater tardigrade</name>
    <dbReference type="NCBI Taxonomy" id="2072580"/>
    <lineage>
        <taxon>Eukaryota</taxon>
        <taxon>Metazoa</taxon>
        <taxon>Ecdysozoa</taxon>
        <taxon>Tardigrada</taxon>
        <taxon>Eutardigrada</taxon>
        <taxon>Parachela</taxon>
        <taxon>Hypsibioidea</taxon>
        <taxon>Hypsibiidae</taxon>
        <taxon>Hypsibius</taxon>
    </lineage>
</organism>
<feature type="domain" description="Glutathione synthase substrate-binding" evidence="15">
    <location>
        <begin position="220"/>
        <end position="315"/>
    </location>
</feature>
<evidence type="ECO:0000256" key="14">
    <source>
        <dbReference type="PIRSR" id="PIRSR001558-2"/>
    </source>
</evidence>
<dbReference type="AlphaFoldDB" id="A0A1W0WE22"/>
<dbReference type="GO" id="GO:0004363">
    <property type="term" value="F:glutathione synthase activity"/>
    <property type="evidence" value="ECO:0007669"/>
    <property type="project" value="UniProtKB-UniRule"/>
</dbReference>
<dbReference type="Pfam" id="PF03917">
    <property type="entry name" value="GSH_synth_ATP"/>
    <property type="match status" value="1"/>
</dbReference>
<dbReference type="GO" id="GO:0005829">
    <property type="term" value="C:cytosol"/>
    <property type="evidence" value="ECO:0007669"/>
    <property type="project" value="TreeGrafter"/>
</dbReference>
<feature type="binding site" evidence="13">
    <location>
        <begin position="409"/>
        <end position="412"/>
    </location>
    <ligand>
        <name>ATP</name>
        <dbReference type="ChEBI" id="CHEBI:30616"/>
    </ligand>
</feature>
<dbReference type="Gene3D" id="1.10.1080.10">
    <property type="entry name" value="Glutathione Synthetase, Chain A, domain 3"/>
    <property type="match status" value="1"/>
</dbReference>
<comment type="cofactor">
    <cofactor evidence="12 14">
        <name>Mg(2+)</name>
        <dbReference type="ChEBI" id="CHEBI:18420"/>
    </cofactor>
    <text evidence="12 14">Binds 1 Mg(2+) ion per subunit.</text>
</comment>
<dbReference type="PANTHER" id="PTHR11130">
    <property type="entry name" value="GLUTATHIONE SYNTHETASE"/>
    <property type="match status" value="1"/>
</dbReference>
<dbReference type="Pfam" id="PF03199">
    <property type="entry name" value="GSH_synthase"/>
    <property type="match status" value="1"/>
</dbReference>
<dbReference type="Gene3D" id="3.30.470.20">
    <property type="entry name" value="ATP-grasp fold, B domain"/>
    <property type="match status" value="1"/>
</dbReference>
<dbReference type="PANTHER" id="PTHR11130:SF0">
    <property type="entry name" value="GLUTATHIONE SYNTHETASE"/>
    <property type="match status" value="1"/>
</dbReference>
<protein>
    <recommendedName>
        <fullName evidence="4 12">Glutathione synthetase</fullName>
        <shortName evidence="12">GSH-S</shortName>
        <ecNumber evidence="3 12">6.3.2.3</ecNumber>
    </recommendedName>
</protein>
<dbReference type="InterPro" id="IPR014049">
    <property type="entry name" value="Glutathione_synthase_N_euk"/>
</dbReference>
<dbReference type="GO" id="GO:0043295">
    <property type="term" value="F:glutathione binding"/>
    <property type="evidence" value="ECO:0007669"/>
    <property type="project" value="UniProtKB-UniRule"/>
</dbReference>
<evidence type="ECO:0000256" key="10">
    <source>
        <dbReference type="ARBA" id="ARBA00022842"/>
    </source>
</evidence>
<evidence type="ECO:0000256" key="7">
    <source>
        <dbReference type="ARBA" id="ARBA00022723"/>
    </source>
</evidence>
<dbReference type="InterPro" id="IPR014042">
    <property type="entry name" value="Glutathione_synthase_a-hlx"/>
</dbReference>
<dbReference type="PIRSF" id="PIRSF001558">
    <property type="entry name" value="GSHase"/>
    <property type="match status" value="1"/>
</dbReference>
<dbReference type="EC" id="6.3.2.3" evidence="3 12"/>
<evidence type="ECO:0000256" key="8">
    <source>
        <dbReference type="ARBA" id="ARBA00022741"/>
    </source>
</evidence>
<comment type="caution">
    <text evidence="16">The sequence shown here is derived from an EMBL/GenBank/DDBJ whole genome shotgun (WGS) entry which is preliminary data.</text>
</comment>
<dbReference type="GO" id="GO:0005524">
    <property type="term" value="F:ATP binding"/>
    <property type="evidence" value="ECO:0007669"/>
    <property type="project" value="UniProtKB-UniRule"/>
</dbReference>
<evidence type="ECO:0000313" key="17">
    <source>
        <dbReference type="Proteomes" id="UP000192578"/>
    </source>
</evidence>
<feature type="binding site" evidence="13">
    <location>
        <position position="318"/>
    </location>
    <ligand>
        <name>ATP</name>
        <dbReference type="ChEBI" id="CHEBI:30616"/>
    </ligand>
</feature>
<comment type="catalytic activity">
    <reaction evidence="11">
        <text>gamma-L-glutamyl-L-cysteine + glycine + ATP = glutathione + ADP + phosphate + H(+)</text>
        <dbReference type="Rhea" id="RHEA:13557"/>
        <dbReference type="ChEBI" id="CHEBI:15378"/>
        <dbReference type="ChEBI" id="CHEBI:30616"/>
        <dbReference type="ChEBI" id="CHEBI:43474"/>
        <dbReference type="ChEBI" id="CHEBI:57305"/>
        <dbReference type="ChEBI" id="CHEBI:57925"/>
        <dbReference type="ChEBI" id="CHEBI:58173"/>
        <dbReference type="ChEBI" id="CHEBI:456216"/>
        <dbReference type="EC" id="6.3.2.3"/>
    </reaction>
    <physiologicalReaction direction="left-to-right" evidence="11">
        <dbReference type="Rhea" id="RHEA:13558"/>
    </physiologicalReaction>
</comment>
<sequence>MAGKVAQDEVQSLVERVGLNPGLLEESVEVLRDAAASLGVLLRHPVHKDTLKVAPLTLFPTVVPQEALNEIVFLQPTINHLMNKVAHDRSFLSLSLGGIAGVDPFIQNLFDIYRQIDFSTQCELGLIRSDYILAQNLSANGGSVSFQQVEVNMVCVGLAALGAKIAPAHKHALQFLGSNLLERSPSITGDTLSVYGEGLRAAYDLYCLEFVRDVGKRAPVMLVVIHDGFEFNIMDQRFVEMAAGVPSLRRTFRQIAETARVDARGCLYVEDREVAVVYYRTGYSPNQYKDRDWEMRLLMEQSKAIKSPSVAHQLAGFKKIQQVLCRTDVLARYIPDQSVISRLLNTFVGQWDLSEKNADEHIEAALREPERYVLKPNREGGGNNFYGHDLVRQIKQVRGTANAQEFILMELIRPVMQENVLIRAEMPPERVQTISEVGVFGVILTRNGGEEVLLNRTAGEVLIRSKADGVREGGVSSGHSCISSVVAV</sequence>
<evidence type="ECO:0000256" key="2">
    <source>
        <dbReference type="ARBA" id="ARBA00010385"/>
    </source>
</evidence>